<comment type="function">
    <text evidence="1">Catalyzes the epimerization of the S- and R-forms of NAD(P)HX, a damaged form of NAD(P)H that is a result of enzymatic or heat-dependent hydration. This is a prerequisite for the S-specific NAD(P)H-hydrate dehydratase to allow the repair of both epimers of NAD(P)HX.</text>
</comment>
<dbReference type="Pfam" id="PF03853">
    <property type="entry name" value="YjeF_N"/>
    <property type="match status" value="1"/>
</dbReference>
<evidence type="ECO:0000256" key="1">
    <source>
        <dbReference type="HAMAP-Rule" id="MF_01966"/>
    </source>
</evidence>
<feature type="binding site" evidence="1">
    <location>
        <position position="167"/>
    </location>
    <ligand>
        <name>K(+)</name>
        <dbReference type="ChEBI" id="CHEBI:29103"/>
    </ligand>
</feature>
<keyword evidence="1" id="KW-0521">NADP</keyword>
<sequence length="232" mass="24975">MTPVDRLSRDEVRSVDQRTIEEFGLPGVALMENAGRGVFELLTSLKATGPVKICVGKGNNGGDGFVIARHLDNAGMPVEIYLLADPSELKGDAAINFHVARRMEIDMHIDPDLDQPDAFCEFLNSADWIVDALLGTGVQGTIREPYATAISIINQAPGFKLAVDLPSGLDCDTGLPLGECIHAHQTATFVAEKQGFANPDSRQYTGTVHVLPIGAPRKIVQDLLQKQDSGEN</sequence>
<keyword evidence="1" id="KW-0547">Nucleotide-binding</keyword>
<feature type="binding site" evidence="1">
    <location>
        <position position="146"/>
    </location>
    <ligand>
        <name>(6S)-NADPHX</name>
        <dbReference type="ChEBI" id="CHEBI:64076"/>
    </ligand>
</feature>
<feature type="binding site" evidence="1">
    <location>
        <position position="60"/>
    </location>
    <ligand>
        <name>K(+)</name>
        <dbReference type="ChEBI" id="CHEBI:29103"/>
    </ligand>
</feature>
<dbReference type="Proteomes" id="UP000263642">
    <property type="component" value="Unassembled WGS sequence"/>
</dbReference>
<dbReference type="AlphaFoldDB" id="A0A3D3REA1"/>
<keyword evidence="1" id="KW-0479">Metal-binding</keyword>
<comment type="catalytic activity">
    <reaction evidence="1">
        <text>(6R)-NADHX = (6S)-NADHX</text>
        <dbReference type="Rhea" id="RHEA:32215"/>
        <dbReference type="ChEBI" id="CHEBI:64074"/>
        <dbReference type="ChEBI" id="CHEBI:64075"/>
        <dbReference type="EC" id="5.1.99.6"/>
    </reaction>
</comment>
<dbReference type="PROSITE" id="PS51385">
    <property type="entry name" value="YJEF_N"/>
    <property type="match status" value="1"/>
</dbReference>
<evidence type="ECO:0000313" key="4">
    <source>
        <dbReference type="Proteomes" id="UP000263642"/>
    </source>
</evidence>
<dbReference type="SUPFAM" id="SSF64153">
    <property type="entry name" value="YjeF N-terminal domain-like"/>
    <property type="match status" value="1"/>
</dbReference>
<dbReference type="GO" id="GO:0052856">
    <property type="term" value="F:NAD(P)HX epimerase activity"/>
    <property type="evidence" value="ECO:0007669"/>
    <property type="project" value="UniProtKB-UniRule"/>
</dbReference>
<dbReference type="GO" id="GO:0046872">
    <property type="term" value="F:metal ion binding"/>
    <property type="evidence" value="ECO:0007669"/>
    <property type="project" value="UniProtKB-KW"/>
</dbReference>
<feature type="binding site" evidence="1">
    <location>
        <position position="164"/>
    </location>
    <ligand>
        <name>(6S)-NADPHX</name>
        <dbReference type="ChEBI" id="CHEBI:64076"/>
    </ligand>
</feature>
<organism evidence="3 4">
    <name type="scientific">Gimesia maris</name>
    <dbReference type="NCBI Taxonomy" id="122"/>
    <lineage>
        <taxon>Bacteria</taxon>
        <taxon>Pseudomonadati</taxon>
        <taxon>Planctomycetota</taxon>
        <taxon>Planctomycetia</taxon>
        <taxon>Planctomycetales</taxon>
        <taxon>Planctomycetaceae</taxon>
        <taxon>Gimesia</taxon>
    </lineage>
</organism>
<dbReference type="HAMAP" id="MF_01966">
    <property type="entry name" value="NADHX_epimerase"/>
    <property type="match status" value="1"/>
</dbReference>
<protein>
    <recommendedName>
        <fullName evidence="1">NAD(P)H-hydrate epimerase</fullName>
        <ecNumber evidence="1">5.1.99.6</ecNumber>
    </recommendedName>
    <alternativeName>
        <fullName evidence="1">NAD(P)HX epimerase</fullName>
    </alternativeName>
</protein>
<keyword evidence="1" id="KW-0413">Isomerase</keyword>
<keyword evidence="1" id="KW-0630">Potassium</keyword>
<keyword evidence="1" id="KW-0520">NAD</keyword>
<proteinExistence type="inferred from homology"/>
<evidence type="ECO:0000313" key="3">
    <source>
        <dbReference type="EMBL" id="HCO26428.1"/>
    </source>
</evidence>
<feature type="binding site" evidence="1">
    <location>
        <begin position="59"/>
        <end position="63"/>
    </location>
    <ligand>
        <name>(6S)-NADPHX</name>
        <dbReference type="ChEBI" id="CHEBI:64076"/>
    </ligand>
</feature>
<dbReference type="InterPro" id="IPR036652">
    <property type="entry name" value="YjeF_N_dom_sf"/>
</dbReference>
<comment type="similarity">
    <text evidence="1">Belongs to the NnrE/AIBP family.</text>
</comment>
<dbReference type="InterPro" id="IPR004443">
    <property type="entry name" value="YjeF_N_dom"/>
</dbReference>
<feature type="domain" description="YjeF N-terminal" evidence="2">
    <location>
        <begin position="12"/>
        <end position="221"/>
    </location>
</feature>
<reference evidence="3 4" key="1">
    <citation type="journal article" date="2018" name="Nat. Biotechnol.">
        <title>A standardized bacterial taxonomy based on genome phylogeny substantially revises the tree of life.</title>
        <authorList>
            <person name="Parks D.H."/>
            <person name="Chuvochina M."/>
            <person name="Waite D.W."/>
            <person name="Rinke C."/>
            <person name="Skarshewski A."/>
            <person name="Chaumeil P.A."/>
            <person name="Hugenholtz P."/>
        </authorList>
    </citation>
    <scope>NUCLEOTIDE SEQUENCE [LARGE SCALE GENOMIC DNA]</scope>
    <source>
        <strain evidence="3">UBA9375</strain>
    </source>
</reference>
<comment type="cofactor">
    <cofactor evidence="1">
        <name>K(+)</name>
        <dbReference type="ChEBI" id="CHEBI:29103"/>
    </cofactor>
    <text evidence="1">Binds 1 potassium ion per subunit.</text>
</comment>
<dbReference type="Gene3D" id="3.40.50.10260">
    <property type="entry name" value="YjeF N-terminal domain"/>
    <property type="match status" value="1"/>
</dbReference>
<dbReference type="EMBL" id="DQAY01000160">
    <property type="protein sequence ID" value="HCO26428.1"/>
    <property type="molecule type" value="Genomic_DNA"/>
</dbReference>
<evidence type="ECO:0000259" key="2">
    <source>
        <dbReference type="PROSITE" id="PS51385"/>
    </source>
</evidence>
<name>A0A3D3REA1_9PLAN</name>
<dbReference type="NCBIfam" id="TIGR00197">
    <property type="entry name" value="yjeF_nterm"/>
    <property type="match status" value="1"/>
</dbReference>
<dbReference type="GO" id="GO:0000166">
    <property type="term" value="F:nucleotide binding"/>
    <property type="evidence" value="ECO:0007669"/>
    <property type="project" value="UniProtKB-KW"/>
</dbReference>
<feature type="binding site" evidence="1">
    <location>
        <begin position="135"/>
        <end position="141"/>
    </location>
    <ligand>
        <name>(6S)-NADPHX</name>
        <dbReference type="ChEBI" id="CHEBI:64076"/>
    </ligand>
</feature>
<accession>A0A3D3REA1</accession>
<comment type="caution">
    <text evidence="3">The sequence shown here is derived from an EMBL/GenBank/DDBJ whole genome shotgun (WGS) entry which is preliminary data.</text>
</comment>
<feature type="binding site" evidence="1">
    <location>
        <position position="131"/>
    </location>
    <ligand>
        <name>K(+)</name>
        <dbReference type="ChEBI" id="CHEBI:29103"/>
    </ligand>
</feature>
<dbReference type="EC" id="5.1.99.6" evidence="1"/>
<comment type="catalytic activity">
    <reaction evidence="1">
        <text>(6R)-NADPHX = (6S)-NADPHX</text>
        <dbReference type="Rhea" id="RHEA:32227"/>
        <dbReference type="ChEBI" id="CHEBI:64076"/>
        <dbReference type="ChEBI" id="CHEBI:64077"/>
        <dbReference type="EC" id="5.1.99.6"/>
    </reaction>
</comment>
<gene>
    <name evidence="1" type="primary">nnrE</name>
    <name evidence="3" type="ORF">DIT97_26700</name>
</gene>